<keyword evidence="1" id="KW-1133">Transmembrane helix</keyword>
<feature type="transmembrane region" description="Helical" evidence="1">
    <location>
        <begin position="29"/>
        <end position="46"/>
    </location>
</feature>
<feature type="transmembrane region" description="Helical" evidence="1">
    <location>
        <begin position="121"/>
        <end position="146"/>
    </location>
</feature>
<protein>
    <submittedName>
        <fullName evidence="2">EpsG family protein</fullName>
    </submittedName>
</protein>
<feature type="transmembrane region" description="Helical" evidence="1">
    <location>
        <begin position="280"/>
        <end position="303"/>
    </location>
</feature>
<keyword evidence="3" id="KW-1185">Reference proteome</keyword>
<reference evidence="3" key="1">
    <citation type="submission" date="2016-11" db="EMBL/GenBank/DDBJ databases">
        <authorList>
            <person name="Varghese N."/>
            <person name="Submissions S."/>
        </authorList>
    </citation>
    <scope>NUCLEOTIDE SEQUENCE [LARGE SCALE GENOMIC DNA]</scope>
    <source>
        <strain evidence="3">DSM 19741</strain>
    </source>
</reference>
<gene>
    <name evidence="2" type="ORF">SAMN05444396_10723</name>
</gene>
<accession>A0A1M5IFP5</accession>
<dbReference type="AlphaFoldDB" id="A0A1M5IFP5"/>
<feature type="transmembrane region" description="Helical" evidence="1">
    <location>
        <begin position="158"/>
        <end position="182"/>
    </location>
</feature>
<dbReference type="RefSeq" id="WP_072992190.1">
    <property type="nucleotide sequence ID" value="NZ_FQWE01000007.1"/>
</dbReference>
<feature type="transmembrane region" description="Helical" evidence="1">
    <location>
        <begin position="194"/>
        <end position="219"/>
    </location>
</feature>
<feature type="transmembrane region" description="Helical" evidence="1">
    <location>
        <begin position="90"/>
        <end position="109"/>
    </location>
</feature>
<dbReference type="Pfam" id="PF14897">
    <property type="entry name" value="EpsG"/>
    <property type="match status" value="1"/>
</dbReference>
<feature type="transmembrane region" description="Helical" evidence="1">
    <location>
        <begin position="324"/>
        <end position="342"/>
    </location>
</feature>
<organism evidence="2 3">
    <name type="scientific">Flavobacterium segetis</name>
    <dbReference type="NCBI Taxonomy" id="271157"/>
    <lineage>
        <taxon>Bacteria</taxon>
        <taxon>Pseudomonadati</taxon>
        <taxon>Bacteroidota</taxon>
        <taxon>Flavobacteriia</taxon>
        <taxon>Flavobacteriales</taxon>
        <taxon>Flavobacteriaceae</taxon>
        <taxon>Flavobacterium</taxon>
    </lineage>
</organism>
<keyword evidence="1" id="KW-0812">Transmembrane</keyword>
<dbReference type="InterPro" id="IPR049458">
    <property type="entry name" value="EpsG-like"/>
</dbReference>
<proteinExistence type="predicted"/>
<name>A0A1M5IFP5_9FLAO</name>
<dbReference type="Proteomes" id="UP000184036">
    <property type="component" value="Unassembled WGS sequence"/>
</dbReference>
<dbReference type="OrthoDB" id="949885at2"/>
<evidence type="ECO:0000256" key="1">
    <source>
        <dbReference type="SAM" id="Phobius"/>
    </source>
</evidence>
<keyword evidence="1" id="KW-0472">Membrane</keyword>
<evidence type="ECO:0000313" key="2">
    <source>
        <dbReference type="EMBL" id="SHG27087.1"/>
    </source>
</evidence>
<dbReference type="STRING" id="271157.SAMN05444396_10723"/>
<evidence type="ECO:0000313" key="3">
    <source>
        <dbReference type="Proteomes" id="UP000184036"/>
    </source>
</evidence>
<dbReference type="EMBL" id="FQWE01000007">
    <property type="protein sequence ID" value="SHG27087.1"/>
    <property type="molecule type" value="Genomic_DNA"/>
</dbReference>
<feature type="transmembrane region" description="Helical" evidence="1">
    <location>
        <begin position="240"/>
        <end position="264"/>
    </location>
</feature>
<sequence length="360" mass="42795">MSFYITIFIILCFFSFIEGQNLDRRITSYFYFLFCFFFFILSFIRWETGTDWKNYFEYFQNARNTLEENDPFEWGFGLLIRIVSFFTDNYSVFLFVAGLLLFAFQSMAIKKLSPYPIMSLLFLWSIQFANILFVRQWIAVVILAYSVKFVKNRKIFPFILLVILAASFHRTSLLFFLSWWIYNLKISKKKMIVILILSISFSVILAKVIEIVSGGLGSIVQAKIDMYLSADYNQETNEDLGLVSIIIKGFVNKFLILFTSFYFYDKINARHPQFKGYLNLYWFGAVIYFSTISISLVFVRFSYAFDFFQIILVPYLFRAIENNVLKVVIFLIFFLYLFLRMWQVLNGPYVEEFIPFKTIL</sequence>